<evidence type="ECO:0000313" key="4">
    <source>
        <dbReference type="EMBL" id="ROR94762.1"/>
    </source>
</evidence>
<reference evidence="4 5" key="1">
    <citation type="submission" date="2018-11" db="EMBL/GenBank/DDBJ databases">
        <title>Genomic Encyclopedia of Type Strains, Phase IV (KMG-IV): sequencing the most valuable type-strain genomes for metagenomic binning, comparative biology and taxonomic classification.</title>
        <authorList>
            <person name="Goeker M."/>
        </authorList>
    </citation>
    <scope>NUCLEOTIDE SEQUENCE [LARGE SCALE GENOMIC DNA]</scope>
    <source>
        <strain evidence="4 5">DSM 100316</strain>
    </source>
</reference>
<name>A0A3N2D513_9GAMM</name>
<comment type="caution">
    <text evidence="4">The sequence shown here is derived from an EMBL/GenBank/DDBJ whole genome shotgun (WGS) entry which is preliminary data.</text>
</comment>
<dbReference type="InterPro" id="IPR036291">
    <property type="entry name" value="NAD(P)-bd_dom_sf"/>
</dbReference>
<sequence>MIPHVALKEQKILIAGPTSQVAAPVIDALRTDNTLYAIARFSDEAQRLALEAKGVHCLRADLATDDLAALIPDDIDYVLNYAVVKSGDFAYDLKVNAEGAGRLIAACRGVKAFVHFSSTAVYEYAKGELCREDSALGDNHRAMFPTYSISKIAAESVVRFAAETFEVPVVIARLSVPYGDNGGWPLFHLQMMQAGVQIDIHPDRPNAYNLLHSCDYIEKIPALLASASPQAVTVNFGGSVATSVEEWCGYLTEISGFEPIFNETPAAFGTLAIDTEKMHELLGPTRVDWREGILSMIQKMAPGLLKPAYRP</sequence>
<dbReference type="Gene3D" id="3.40.50.720">
    <property type="entry name" value="NAD(P)-binding Rossmann-like Domain"/>
    <property type="match status" value="1"/>
</dbReference>
<comment type="similarity">
    <text evidence="2">Belongs to the NAD(P)-dependent epimerase/dehydratase family.</text>
</comment>
<dbReference type="OrthoDB" id="5735947at2"/>
<dbReference type="AlphaFoldDB" id="A0A3N2D513"/>
<dbReference type="InterPro" id="IPR001509">
    <property type="entry name" value="Epimerase_deHydtase"/>
</dbReference>
<dbReference type="Proteomes" id="UP000275394">
    <property type="component" value="Unassembled WGS sequence"/>
</dbReference>
<dbReference type="PANTHER" id="PTHR43000">
    <property type="entry name" value="DTDP-D-GLUCOSE 4,6-DEHYDRATASE-RELATED"/>
    <property type="match status" value="1"/>
</dbReference>
<dbReference type="EMBL" id="RKHR01000011">
    <property type="protein sequence ID" value="ROR94762.1"/>
    <property type="molecule type" value="Genomic_DNA"/>
</dbReference>
<protein>
    <submittedName>
        <fullName evidence="4">Nucleoside-diphosphate-sugar epimerase</fullName>
    </submittedName>
</protein>
<organism evidence="4 5">
    <name type="scientific">Sinobacterium caligoides</name>
    <dbReference type="NCBI Taxonomy" id="933926"/>
    <lineage>
        <taxon>Bacteria</taxon>
        <taxon>Pseudomonadati</taxon>
        <taxon>Pseudomonadota</taxon>
        <taxon>Gammaproteobacteria</taxon>
        <taxon>Cellvibrionales</taxon>
        <taxon>Spongiibacteraceae</taxon>
        <taxon>Sinobacterium</taxon>
    </lineage>
</organism>
<gene>
    <name evidence="4" type="ORF">EDC56_3905</name>
</gene>
<dbReference type="Pfam" id="PF01370">
    <property type="entry name" value="Epimerase"/>
    <property type="match status" value="1"/>
</dbReference>
<evidence type="ECO:0000313" key="5">
    <source>
        <dbReference type="Proteomes" id="UP000275394"/>
    </source>
</evidence>
<keyword evidence="5" id="KW-1185">Reference proteome</keyword>
<accession>A0A3N2D513</accession>
<evidence type="ECO:0000259" key="3">
    <source>
        <dbReference type="Pfam" id="PF01370"/>
    </source>
</evidence>
<proteinExistence type="inferred from homology"/>
<dbReference type="SUPFAM" id="SSF51735">
    <property type="entry name" value="NAD(P)-binding Rossmann-fold domains"/>
    <property type="match status" value="1"/>
</dbReference>
<evidence type="ECO:0000256" key="1">
    <source>
        <dbReference type="ARBA" id="ARBA00005125"/>
    </source>
</evidence>
<feature type="domain" description="NAD-dependent epimerase/dehydratase" evidence="3">
    <location>
        <begin position="12"/>
        <end position="226"/>
    </location>
</feature>
<comment type="pathway">
    <text evidence="1">Bacterial outer membrane biogenesis; LPS O-antigen biosynthesis.</text>
</comment>
<evidence type="ECO:0000256" key="2">
    <source>
        <dbReference type="ARBA" id="ARBA00007637"/>
    </source>
</evidence>
<dbReference type="RefSeq" id="WP_123714212.1">
    <property type="nucleotide sequence ID" value="NZ_RKHR01000011.1"/>
</dbReference>